<dbReference type="OMA" id="FPASHVN"/>
<dbReference type="eggNOG" id="ENOG502QVHS">
    <property type="taxonomic scope" value="Eukaryota"/>
</dbReference>
<feature type="compositionally biased region" description="Basic and acidic residues" evidence="5">
    <location>
        <begin position="397"/>
        <end position="409"/>
    </location>
</feature>
<protein>
    <recommendedName>
        <fullName evidence="6">ZZ-type domain-containing protein</fullName>
    </recommendedName>
</protein>
<keyword evidence="1" id="KW-0479">Metal-binding</keyword>
<dbReference type="AlphaFoldDB" id="K3WGB6"/>
<feature type="compositionally biased region" description="Basic and acidic residues" evidence="5">
    <location>
        <begin position="321"/>
        <end position="332"/>
    </location>
</feature>
<dbReference type="EMBL" id="GL376567">
    <property type="status" value="NOT_ANNOTATED_CDS"/>
    <property type="molecule type" value="Genomic_DNA"/>
</dbReference>
<dbReference type="CDD" id="cd02249">
    <property type="entry name" value="ZZ"/>
    <property type="match status" value="1"/>
</dbReference>
<dbReference type="InterPro" id="IPR000433">
    <property type="entry name" value="Znf_ZZ"/>
</dbReference>
<feature type="region of interest" description="Disordered" evidence="5">
    <location>
        <begin position="310"/>
        <end position="422"/>
    </location>
</feature>
<evidence type="ECO:0000256" key="5">
    <source>
        <dbReference type="SAM" id="MobiDB-lite"/>
    </source>
</evidence>
<dbReference type="Gene3D" id="3.30.60.90">
    <property type="match status" value="1"/>
</dbReference>
<dbReference type="InParanoid" id="K3WGB6"/>
<dbReference type="STRING" id="431595.K3WGB6"/>
<proteinExistence type="predicted"/>
<evidence type="ECO:0000256" key="4">
    <source>
        <dbReference type="PROSITE-ProRule" id="PRU00228"/>
    </source>
</evidence>
<reference evidence="8" key="1">
    <citation type="journal article" date="2010" name="Genome Biol.">
        <title>Genome sequence of the necrotrophic plant pathogen Pythium ultimum reveals original pathogenicity mechanisms and effector repertoire.</title>
        <authorList>
            <person name="Levesque C.A."/>
            <person name="Brouwer H."/>
            <person name="Cano L."/>
            <person name="Hamilton J.P."/>
            <person name="Holt C."/>
            <person name="Huitema E."/>
            <person name="Raffaele S."/>
            <person name="Robideau G.P."/>
            <person name="Thines M."/>
            <person name="Win J."/>
            <person name="Zerillo M.M."/>
            <person name="Beakes G.W."/>
            <person name="Boore J.L."/>
            <person name="Busam D."/>
            <person name="Dumas B."/>
            <person name="Ferriera S."/>
            <person name="Fuerstenberg S.I."/>
            <person name="Gachon C.M."/>
            <person name="Gaulin E."/>
            <person name="Govers F."/>
            <person name="Grenville-Briggs L."/>
            <person name="Horner N."/>
            <person name="Hostetler J."/>
            <person name="Jiang R.H."/>
            <person name="Johnson J."/>
            <person name="Krajaejun T."/>
            <person name="Lin H."/>
            <person name="Meijer H.J."/>
            <person name="Moore B."/>
            <person name="Morris P."/>
            <person name="Phuntmart V."/>
            <person name="Puiu D."/>
            <person name="Shetty J."/>
            <person name="Stajich J.E."/>
            <person name="Tripathy S."/>
            <person name="Wawra S."/>
            <person name="van West P."/>
            <person name="Whitty B.R."/>
            <person name="Coutinho P.M."/>
            <person name="Henrissat B."/>
            <person name="Martin F."/>
            <person name="Thomas P.D."/>
            <person name="Tyler B.M."/>
            <person name="De Vries R.P."/>
            <person name="Kamoun S."/>
            <person name="Yandell M."/>
            <person name="Tisserat N."/>
            <person name="Buell C.R."/>
        </authorList>
    </citation>
    <scope>NUCLEOTIDE SEQUENCE</scope>
    <source>
        <strain evidence="8">DAOM:BR144</strain>
    </source>
</reference>
<feature type="compositionally biased region" description="Low complexity" evidence="5">
    <location>
        <begin position="367"/>
        <end position="378"/>
    </location>
</feature>
<evidence type="ECO:0000256" key="3">
    <source>
        <dbReference type="ARBA" id="ARBA00022833"/>
    </source>
</evidence>
<dbReference type="SMART" id="SM00291">
    <property type="entry name" value="ZnF_ZZ"/>
    <property type="match status" value="1"/>
</dbReference>
<evidence type="ECO:0000313" key="8">
    <source>
        <dbReference type="Proteomes" id="UP000019132"/>
    </source>
</evidence>
<feature type="domain" description="ZZ-type" evidence="6">
    <location>
        <begin position="136"/>
        <end position="189"/>
    </location>
</feature>
<dbReference type="VEuPathDB" id="FungiDB:PYU1_G003997"/>
<accession>K3WGB6</accession>
<evidence type="ECO:0000256" key="1">
    <source>
        <dbReference type="ARBA" id="ARBA00022723"/>
    </source>
</evidence>
<dbReference type="PROSITE" id="PS50135">
    <property type="entry name" value="ZF_ZZ_2"/>
    <property type="match status" value="1"/>
</dbReference>
<reference evidence="8" key="2">
    <citation type="submission" date="2010-04" db="EMBL/GenBank/DDBJ databases">
        <authorList>
            <person name="Buell R."/>
            <person name="Hamilton J."/>
            <person name="Hostetler J."/>
        </authorList>
    </citation>
    <scope>NUCLEOTIDE SEQUENCE [LARGE SCALE GENOMIC DNA]</scope>
    <source>
        <strain evidence="8">DAOM:BR144</strain>
    </source>
</reference>
<keyword evidence="3" id="KW-0862">Zinc</keyword>
<dbReference type="SUPFAM" id="SSF57850">
    <property type="entry name" value="RING/U-box"/>
    <property type="match status" value="1"/>
</dbReference>
<dbReference type="Proteomes" id="UP000019132">
    <property type="component" value="Unassembled WGS sequence"/>
</dbReference>
<dbReference type="HOGENOM" id="CLU_036352_0_0_1"/>
<dbReference type="GO" id="GO:0008270">
    <property type="term" value="F:zinc ion binding"/>
    <property type="evidence" value="ECO:0007669"/>
    <property type="project" value="UniProtKB-KW"/>
</dbReference>
<dbReference type="EnsemblProtists" id="PYU1_T004007">
    <property type="protein sequence ID" value="PYU1_T004007"/>
    <property type="gene ID" value="PYU1_G003997"/>
</dbReference>
<organism evidence="7 8">
    <name type="scientific">Globisporangium ultimum (strain ATCC 200006 / CBS 805.95 / DAOM BR144)</name>
    <name type="common">Pythium ultimum</name>
    <dbReference type="NCBI Taxonomy" id="431595"/>
    <lineage>
        <taxon>Eukaryota</taxon>
        <taxon>Sar</taxon>
        <taxon>Stramenopiles</taxon>
        <taxon>Oomycota</taxon>
        <taxon>Peronosporomycetes</taxon>
        <taxon>Pythiales</taxon>
        <taxon>Pythiaceae</taxon>
        <taxon>Globisporangium</taxon>
    </lineage>
</organism>
<evidence type="ECO:0000313" key="7">
    <source>
        <dbReference type="EnsemblProtists" id="PYU1_T004007"/>
    </source>
</evidence>
<sequence>MSRFSIVNVMGRRSTVSSDGSERPSIISTIDLNRQLNEEAKHVDQHLFFGPQQAVFDGDRTRVIHGERKIQKNAKRYWLVSEPLSMDRDSTTSLIGFPTEPPPKQGLANVTSTLSAAGRYIGQKVAQMKFAPTHVNDDSFCDGCGMDPIVGNMYSCSKCDNYSLCESCYQSGIHGFEDSDLLKNVREDFALRNVMDTCRHKVPEKVFSTLLKTVCRGQVDKFNFLATWICSVVLEHPIHELSVRGIEIPHLDHETRTTLVTLLTPVLAERNDLEVCMEWFCPEADNESVPNSKRREETLRIWVATDKDSKSPFTVSTAGGKDQKDIDTESDRSPTSGSAGDPIHSPGPASPSVGEPESPEGTPPSSPIHGISSSFTSPPTSPKFGSLSLGKDDDDDSVKSDIAPRKVDNVSESGQRSEGIAM</sequence>
<reference evidence="7" key="3">
    <citation type="submission" date="2015-02" db="UniProtKB">
        <authorList>
            <consortium name="EnsemblProtists"/>
        </authorList>
    </citation>
    <scope>IDENTIFICATION</scope>
    <source>
        <strain evidence="7">DAOM BR144</strain>
    </source>
</reference>
<evidence type="ECO:0000256" key="2">
    <source>
        <dbReference type="ARBA" id="ARBA00022771"/>
    </source>
</evidence>
<keyword evidence="8" id="KW-1185">Reference proteome</keyword>
<keyword evidence="2 4" id="KW-0863">Zinc-finger</keyword>
<dbReference type="InterPro" id="IPR043145">
    <property type="entry name" value="Znf_ZZ_sf"/>
</dbReference>
<evidence type="ECO:0000259" key="6">
    <source>
        <dbReference type="PROSITE" id="PS50135"/>
    </source>
</evidence>
<name>K3WGB6_GLOUD</name>
<feature type="compositionally biased region" description="Low complexity" evidence="5">
    <location>
        <begin position="346"/>
        <end position="360"/>
    </location>
</feature>
<dbReference type="Pfam" id="PF00569">
    <property type="entry name" value="ZZ"/>
    <property type="match status" value="1"/>
</dbReference>